<dbReference type="Pfam" id="PF12796">
    <property type="entry name" value="Ank_2"/>
    <property type="match status" value="1"/>
</dbReference>
<name>A0A183NMM0_9TREM</name>
<gene>
    <name evidence="3" type="ORF">SMTD_LOCUS3356</name>
</gene>
<dbReference type="SUPFAM" id="SSF48403">
    <property type="entry name" value="Ankyrin repeat"/>
    <property type="match status" value="1"/>
</dbReference>
<dbReference type="GO" id="GO:0004842">
    <property type="term" value="F:ubiquitin-protein transferase activity"/>
    <property type="evidence" value="ECO:0007669"/>
    <property type="project" value="TreeGrafter"/>
</dbReference>
<dbReference type="PANTHER" id="PTHR24171:SF8">
    <property type="entry name" value="BRCA1-ASSOCIATED RING DOMAIN PROTEIN 1"/>
    <property type="match status" value="1"/>
</dbReference>
<keyword evidence="4" id="KW-1185">Reference proteome</keyword>
<evidence type="ECO:0000256" key="1">
    <source>
        <dbReference type="ARBA" id="ARBA00022737"/>
    </source>
</evidence>
<keyword evidence="2" id="KW-0040">ANK repeat</keyword>
<dbReference type="Proteomes" id="UP000269396">
    <property type="component" value="Unassembled WGS sequence"/>
</dbReference>
<evidence type="ECO:0000256" key="2">
    <source>
        <dbReference type="ARBA" id="ARBA00023043"/>
    </source>
</evidence>
<dbReference type="InterPro" id="IPR002110">
    <property type="entry name" value="Ankyrin_rpt"/>
</dbReference>
<evidence type="ECO:0000313" key="4">
    <source>
        <dbReference type="Proteomes" id="UP000269396"/>
    </source>
</evidence>
<dbReference type="GO" id="GO:0085020">
    <property type="term" value="P:protein K6-linked ubiquitination"/>
    <property type="evidence" value="ECO:0007669"/>
    <property type="project" value="TreeGrafter"/>
</dbReference>
<dbReference type="PANTHER" id="PTHR24171">
    <property type="entry name" value="ANKYRIN REPEAT DOMAIN-CONTAINING PROTEIN 39-RELATED"/>
    <property type="match status" value="1"/>
</dbReference>
<dbReference type="PROSITE" id="PS50088">
    <property type="entry name" value="ANK_REPEAT"/>
    <property type="match status" value="2"/>
</dbReference>
<dbReference type="SMART" id="SM00248">
    <property type="entry name" value="ANK"/>
    <property type="match status" value="3"/>
</dbReference>
<dbReference type="InterPro" id="IPR036770">
    <property type="entry name" value="Ankyrin_rpt-contain_sf"/>
</dbReference>
<dbReference type="PROSITE" id="PS50297">
    <property type="entry name" value="ANK_REP_REGION"/>
    <property type="match status" value="2"/>
</dbReference>
<dbReference type="STRING" id="31246.A0A183NMM0"/>
<dbReference type="GO" id="GO:0070531">
    <property type="term" value="C:BRCA1-A complex"/>
    <property type="evidence" value="ECO:0007669"/>
    <property type="project" value="TreeGrafter"/>
</dbReference>
<dbReference type="EMBL" id="UZAL01005927">
    <property type="protein sequence ID" value="VDO94680.1"/>
    <property type="molecule type" value="Genomic_DNA"/>
</dbReference>
<sequence length="249" mass="28121">MYYSNPYFKSICSHTNCHAILSGSEKRDSRRPLTVRDVSLIRLAKNGDLDSIKQMIKEGVNINEQDETGWTVLHEACVRNLPRMVDYLLRHGADPSISNINGEMALHCAARVGCLRIVRALIYYNADPLVSNHRGEKPLDLCHDPEVSSFLKQGLCYQANAELQFGDGKEAVVRLDFCIHSLYHRKVHECVQHLENSLSLKCEPSSFDTIIAYILPTGFHLMGCTFDIWLLNLVGRVNLSNYGQLNSTL</sequence>
<organism evidence="3 4">
    <name type="scientific">Schistosoma mattheei</name>
    <dbReference type="NCBI Taxonomy" id="31246"/>
    <lineage>
        <taxon>Eukaryota</taxon>
        <taxon>Metazoa</taxon>
        <taxon>Spiralia</taxon>
        <taxon>Lophotrochozoa</taxon>
        <taxon>Platyhelminthes</taxon>
        <taxon>Trematoda</taxon>
        <taxon>Digenea</taxon>
        <taxon>Strigeidida</taxon>
        <taxon>Schistosomatoidea</taxon>
        <taxon>Schistosomatidae</taxon>
        <taxon>Schistosoma</taxon>
    </lineage>
</organism>
<dbReference type="Gene3D" id="1.25.40.20">
    <property type="entry name" value="Ankyrin repeat-containing domain"/>
    <property type="match status" value="1"/>
</dbReference>
<evidence type="ECO:0000313" key="3">
    <source>
        <dbReference type="EMBL" id="VDO94680.1"/>
    </source>
</evidence>
<accession>A0A183NMM0</accession>
<protein>
    <submittedName>
        <fullName evidence="3">Uncharacterized protein</fullName>
    </submittedName>
</protein>
<proteinExistence type="predicted"/>
<reference evidence="3 4" key="1">
    <citation type="submission" date="2018-11" db="EMBL/GenBank/DDBJ databases">
        <authorList>
            <consortium name="Pathogen Informatics"/>
        </authorList>
    </citation>
    <scope>NUCLEOTIDE SEQUENCE [LARGE SCALE GENOMIC DNA]</scope>
    <source>
        <strain>Denwood</strain>
        <strain evidence="4">Zambia</strain>
    </source>
</reference>
<keyword evidence="1" id="KW-0677">Repeat</keyword>
<dbReference type="GO" id="GO:0031436">
    <property type="term" value="C:BRCA1-BARD1 complex"/>
    <property type="evidence" value="ECO:0007669"/>
    <property type="project" value="TreeGrafter"/>
</dbReference>
<dbReference type="AlphaFoldDB" id="A0A183NMM0"/>